<comment type="catalytic activity">
    <reaction evidence="1">
        <text>Hydrolysis of terminal, non-reducing beta-D-glucosyl residues with release of beta-D-glucose.</text>
        <dbReference type="EC" id="3.2.1.21"/>
    </reaction>
</comment>
<comment type="similarity">
    <text evidence="2 7">Belongs to the glycosyl hydrolase 1 family.</text>
</comment>
<gene>
    <name evidence="8" type="ORF">AC579_5799</name>
</gene>
<evidence type="ECO:0000256" key="5">
    <source>
        <dbReference type="ARBA" id="ARBA00023295"/>
    </source>
</evidence>
<comment type="function">
    <text evidence="6">Plays an important role in cellulose degradation. Shows hydrolytic activity against several glycosidic compounds.</text>
</comment>
<keyword evidence="4" id="KW-0378">Hydrolase</keyword>
<evidence type="ECO:0000313" key="9">
    <source>
        <dbReference type="Proteomes" id="UP000073492"/>
    </source>
</evidence>
<evidence type="ECO:0000313" key="8">
    <source>
        <dbReference type="EMBL" id="KXT17245.1"/>
    </source>
</evidence>
<comment type="caution">
    <text evidence="8">The sequence shown here is derived from an EMBL/GenBank/DDBJ whole genome shotgun (WGS) entry which is preliminary data.</text>
</comment>
<dbReference type="SUPFAM" id="SSF51445">
    <property type="entry name" value="(Trans)glycosidases"/>
    <property type="match status" value="1"/>
</dbReference>
<proteinExistence type="inferred from homology"/>
<dbReference type="InterPro" id="IPR017853">
    <property type="entry name" value="GH"/>
</dbReference>
<organism evidence="8 9">
    <name type="scientific">Pseudocercospora musae</name>
    <dbReference type="NCBI Taxonomy" id="113226"/>
    <lineage>
        <taxon>Eukaryota</taxon>
        <taxon>Fungi</taxon>
        <taxon>Dikarya</taxon>
        <taxon>Ascomycota</taxon>
        <taxon>Pezizomycotina</taxon>
        <taxon>Dothideomycetes</taxon>
        <taxon>Dothideomycetidae</taxon>
        <taxon>Mycosphaerellales</taxon>
        <taxon>Mycosphaerellaceae</taxon>
        <taxon>Pseudocercospora</taxon>
    </lineage>
</organism>
<dbReference type="OrthoDB" id="65569at2759"/>
<protein>
    <recommendedName>
        <fullName evidence="3">beta-glucosidase</fullName>
        <ecNumber evidence="3">3.2.1.21</ecNumber>
    </recommendedName>
</protein>
<reference evidence="8 9" key="1">
    <citation type="submission" date="2015-07" db="EMBL/GenBank/DDBJ databases">
        <title>Comparative genomics of the Sigatoka disease complex on banana suggests a link between parallel evolutionary changes in Pseudocercospora fijiensis and Pseudocercospora eumusae and increased virulence on the banana host.</title>
        <authorList>
            <person name="Chang T.-C."/>
            <person name="Salvucci A."/>
            <person name="Crous P.W."/>
            <person name="Stergiopoulos I."/>
        </authorList>
    </citation>
    <scope>NUCLEOTIDE SEQUENCE [LARGE SCALE GENOMIC DNA]</scope>
    <source>
        <strain evidence="8 9">CBS 116634</strain>
    </source>
</reference>
<dbReference type="GO" id="GO:0030245">
    <property type="term" value="P:cellulose catabolic process"/>
    <property type="evidence" value="ECO:0007669"/>
    <property type="project" value="UniProtKB-ARBA"/>
</dbReference>
<dbReference type="InterPro" id="IPR033132">
    <property type="entry name" value="GH_1_N_CS"/>
</dbReference>
<evidence type="ECO:0000256" key="6">
    <source>
        <dbReference type="ARBA" id="ARBA00056775"/>
    </source>
</evidence>
<evidence type="ECO:0000256" key="3">
    <source>
        <dbReference type="ARBA" id="ARBA00012744"/>
    </source>
</evidence>
<dbReference type="PRINTS" id="PR00131">
    <property type="entry name" value="GLHYDRLASE1"/>
</dbReference>
<dbReference type="FunFam" id="3.20.20.80:FF:000011">
    <property type="entry name" value="Cytosolic beta-glucosidase"/>
    <property type="match status" value="1"/>
</dbReference>
<evidence type="ECO:0000256" key="7">
    <source>
        <dbReference type="RuleBase" id="RU003690"/>
    </source>
</evidence>
<dbReference type="InterPro" id="IPR001360">
    <property type="entry name" value="Glyco_hydro_1"/>
</dbReference>
<name>A0A139IRD8_9PEZI</name>
<evidence type="ECO:0000256" key="4">
    <source>
        <dbReference type="ARBA" id="ARBA00022801"/>
    </source>
</evidence>
<dbReference type="PANTHER" id="PTHR10353">
    <property type="entry name" value="GLYCOSYL HYDROLASE"/>
    <property type="match status" value="1"/>
</dbReference>
<keyword evidence="9" id="KW-1185">Reference proteome</keyword>
<evidence type="ECO:0000256" key="1">
    <source>
        <dbReference type="ARBA" id="ARBA00000448"/>
    </source>
</evidence>
<dbReference type="PROSITE" id="PS00653">
    <property type="entry name" value="GLYCOSYL_HYDROL_F1_2"/>
    <property type="match status" value="1"/>
</dbReference>
<dbReference type="GO" id="GO:0080079">
    <property type="term" value="F:cellobiose glucosidase activity"/>
    <property type="evidence" value="ECO:0007669"/>
    <property type="project" value="UniProtKB-ARBA"/>
</dbReference>
<dbReference type="EMBL" id="LFZO01000023">
    <property type="protein sequence ID" value="KXT17245.1"/>
    <property type="molecule type" value="Genomic_DNA"/>
</dbReference>
<dbReference type="Gene3D" id="3.20.20.80">
    <property type="entry name" value="Glycosidases"/>
    <property type="match status" value="1"/>
</dbReference>
<dbReference type="AlphaFoldDB" id="A0A139IRD8"/>
<keyword evidence="5" id="KW-0326">Glycosidase</keyword>
<dbReference type="Proteomes" id="UP000073492">
    <property type="component" value="Unassembled WGS sequence"/>
</dbReference>
<sequence length="475" mass="53759">MASVHLPKDFLWGYATASYQIEGGAYADGRGDSIWDVFCRQPAKIADGSNGDVACDSYHRYKEDVALLKQLGAKAYRFSISWSRVIPQGGRNDPINEAGLRYYKDLVEELVANGIEPMVTLFHWDLPQALYDRYGGFLNKHEYILDFVSYARLMFKSLGEKVKFWITYNEPWCSAILGYSTGYFAPGHTGDRSISSVGDSSTEPWQVGHNILIAHGAAVKAYREEFKPTQSGMIAITLNGDWVEPWDPADSADVEACERKLEFSIGWFADPVYYGDYPASMRKQLGLRLPAFTAEEKTLVQGSNDFYGMNHYTADFVRNCDKDAPSAENFNGNLEVFKTNKAGDSIGPETQSVWLRPFPGGFRRLTNWISDRYGRPIIYVTENGTSLKGENDLSVEQLLEDEFRAEYFRTYINALAEAYTIDKVDVRGESDSRSCIWSYDRRQPQRQPPSSADRSAAQGYMAWSLMDNFEWSEGE</sequence>
<dbReference type="STRING" id="113226.A0A139IRD8"/>
<accession>A0A139IRD8</accession>
<evidence type="ECO:0000256" key="2">
    <source>
        <dbReference type="ARBA" id="ARBA00010838"/>
    </source>
</evidence>
<dbReference type="Pfam" id="PF00232">
    <property type="entry name" value="Glyco_hydro_1"/>
    <property type="match status" value="1"/>
</dbReference>
<dbReference type="EC" id="3.2.1.21" evidence="3"/>
<dbReference type="PANTHER" id="PTHR10353:SF36">
    <property type="entry name" value="LP05116P"/>
    <property type="match status" value="1"/>
</dbReference>